<feature type="domain" description="Glycosyl transferase family 51" evidence="13">
    <location>
        <begin position="83"/>
        <end position="249"/>
    </location>
</feature>
<accession>A0ABV6SZD4</accession>
<dbReference type="Pfam" id="PF00912">
    <property type="entry name" value="Transgly"/>
    <property type="match status" value="1"/>
</dbReference>
<dbReference type="EMBL" id="JBHLTF010000033">
    <property type="protein sequence ID" value="MFC0718802.1"/>
    <property type="molecule type" value="Genomic_DNA"/>
</dbReference>
<dbReference type="Gene3D" id="1.10.3810.10">
    <property type="entry name" value="Biosynthetic peptidoglycan transglycosylase-like"/>
    <property type="match status" value="1"/>
</dbReference>
<evidence type="ECO:0000259" key="14">
    <source>
        <dbReference type="Pfam" id="PF06832"/>
    </source>
</evidence>
<dbReference type="InterPro" id="IPR009647">
    <property type="entry name" value="PBP_C"/>
</dbReference>
<evidence type="ECO:0000256" key="10">
    <source>
        <dbReference type="ARBA" id="ARBA00044770"/>
    </source>
</evidence>
<dbReference type="InterPro" id="IPR012338">
    <property type="entry name" value="Beta-lactam/transpept-like"/>
</dbReference>
<dbReference type="SUPFAM" id="SSF56601">
    <property type="entry name" value="beta-lactamase/transpeptidase-like"/>
    <property type="match status" value="1"/>
</dbReference>
<dbReference type="PANTHER" id="PTHR32282:SF15">
    <property type="entry name" value="PENICILLIN-BINDING PROTEIN 1C"/>
    <property type="match status" value="1"/>
</dbReference>
<dbReference type="InterPro" id="IPR023346">
    <property type="entry name" value="Lysozyme-like_dom_sf"/>
</dbReference>
<evidence type="ECO:0000256" key="8">
    <source>
        <dbReference type="ARBA" id="ARBA00022801"/>
    </source>
</evidence>
<comment type="similarity">
    <text evidence="2">In the C-terminal section; belongs to the transpeptidase family.</text>
</comment>
<evidence type="ECO:0000256" key="9">
    <source>
        <dbReference type="ARBA" id="ARBA00023268"/>
    </source>
</evidence>
<protein>
    <recommendedName>
        <fullName evidence="10">peptidoglycan glycosyltransferase</fullName>
        <ecNumber evidence="10">2.4.99.28</ecNumber>
    </recommendedName>
</protein>
<keyword evidence="6" id="KW-0328">Glycosyltransferase</keyword>
<keyword evidence="8" id="KW-0378">Hydrolase</keyword>
<keyword evidence="16" id="KW-1185">Reference proteome</keyword>
<dbReference type="InterPro" id="IPR036950">
    <property type="entry name" value="PBP_transglycosylase"/>
</dbReference>
<keyword evidence="4" id="KW-0121">Carboxypeptidase</keyword>
<comment type="pathway">
    <text evidence="1">Cell wall biogenesis; peptidoglycan biosynthesis.</text>
</comment>
<evidence type="ECO:0000256" key="6">
    <source>
        <dbReference type="ARBA" id="ARBA00022676"/>
    </source>
</evidence>
<evidence type="ECO:0000256" key="4">
    <source>
        <dbReference type="ARBA" id="ARBA00022645"/>
    </source>
</evidence>
<keyword evidence="9" id="KW-0511">Multifunctional enzyme</keyword>
<comment type="caution">
    <text evidence="15">The sequence shown here is derived from an EMBL/GenBank/DDBJ whole genome shotgun (WGS) entry which is preliminary data.</text>
</comment>
<evidence type="ECO:0000256" key="1">
    <source>
        <dbReference type="ARBA" id="ARBA00004752"/>
    </source>
</evidence>
<evidence type="ECO:0000256" key="3">
    <source>
        <dbReference type="ARBA" id="ARBA00007739"/>
    </source>
</evidence>
<gene>
    <name evidence="15" type="primary">pbpC</name>
    <name evidence="15" type="ORF">ACFFFU_13805</name>
</gene>
<evidence type="ECO:0000259" key="12">
    <source>
        <dbReference type="Pfam" id="PF00905"/>
    </source>
</evidence>
<dbReference type="NCBIfam" id="TIGR02073">
    <property type="entry name" value="PBP_1c"/>
    <property type="match status" value="1"/>
</dbReference>
<evidence type="ECO:0000313" key="16">
    <source>
        <dbReference type="Proteomes" id="UP001589898"/>
    </source>
</evidence>
<comment type="catalytic activity">
    <reaction evidence="11">
        <text>[GlcNAc-(1-&gt;4)-Mur2Ac(oyl-L-Ala-gamma-D-Glu-L-Lys-D-Ala-D-Ala)](n)-di-trans,octa-cis-undecaprenyl diphosphate + beta-D-GlcNAc-(1-&gt;4)-Mur2Ac(oyl-L-Ala-gamma-D-Glu-L-Lys-D-Ala-D-Ala)-di-trans,octa-cis-undecaprenyl diphosphate = [GlcNAc-(1-&gt;4)-Mur2Ac(oyl-L-Ala-gamma-D-Glu-L-Lys-D-Ala-D-Ala)](n+1)-di-trans,octa-cis-undecaprenyl diphosphate + di-trans,octa-cis-undecaprenyl diphosphate + H(+)</text>
        <dbReference type="Rhea" id="RHEA:23708"/>
        <dbReference type="Rhea" id="RHEA-COMP:9602"/>
        <dbReference type="Rhea" id="RHEA-COMP:9603"/>
        <dbReference type="ChEBI" id="CHEBI:15378"/>
        <dbReference type="ChEBI" id="CHEBI:58405"/>
        <dbReference type="ChEBI" id="CHEBI:60033"/>
        <dbReference type="ChEBI" id="CHEBI:78435"/>
        <dbReference type="EC" id="2.4.99.28"/>
    </reaction>
</comment>
<reference evidence="15 16" key="1">
    <citation type="submission" date="2024-09" db="EMBL/GenBank/DDBJ databases">
        <authorList>
            <person name="Sun Q."/>
            <person name="Mori K."/>
        </authorList>
    </citation>
    <scope>NUCLEOTIDE SEQUENCE [LARGE SCALE GENOMIC DNA]</scope>
    <source>
        <strain evidence="15 16">KCTC 52403</strain>
    </source>
</reference>
<evidence type="ECO:0000313" key="15">
    <source>
        <dbReference type="EMBL" id="MFC0718802.1"/>
    </source>
</evidence>
<evidence type="ECO:0000256" key="2">
    <source>
        <dbReference type="ARBA" id="ARBA00007090"/>
    </source>
</evidence>
<evidence type="ECO:0000259" key="13">
    <source>
        <dbReference type="Pfam" id="PF00912"/>
    </source>
</evidence>
<dbReference type="InterPro" id="IPR011815">
    <property type="entry name" value="PBP_1c"/>
</dbReference>
<dbReference type="InterPro" id="IPR001264">
    <property type="entry name" value="Glyco_trans_51"/>
</dbReference>
<feature type="domain" description="Penicillin-binding C-terminal" evidence="14">
    <location>
        <begin position="718"/>
        <end position="802"/>
    </location>
</feature>
<dbReference type="RefSeq" id="WP_189495023.1">
    <property type="nucleotide sequence ID" value="NZ_BMZT01000002.1"/>
</dbReference>
<dbReference type="Pfam" id="PF00905">
    <property type="entry name" value="Transpeptidase"/>
    <property type="match status" value="1"/>
</dbReference>
<evidence type="ECO:0000256" key="11">
    <source>
        <dbReference type="ARBA" id="ARBA00049902"/>
    </source>
</evidence>
<dbReference type="InterPro" id="IPR050396">
    <property type="entry name" value="Glycosyltr_51/Transpeptidase"/>
</dbReference>
<dbReference type="Proteomes" id="UP001589898">
    <property type="component" value="Unassembled WGS sequence"/>
</dbReference>
<dbReference type="EC" id="2.4.99.28" evidence="10"/>
<dbReference type="Pfam" id="PF06832">
    <property type="entry name" value="BiPBP_C"/>
    <property type="match status" value="1"/>
</dbReference>
<dbReference type="PANTHER" id="PTHR32282">
    <property type="entry name" value="BINDING PROTEIN TRANSPEPTIDASE, PUTATIVE-RELATED"/>
    <property type="match status" value="1"/>
</dbReference>
<keyword evidence="5" id="KW-0645">Protease</keyword>
<keyword evidence="7" id="KW-0808">Transferase</keyword>
<dbReference type="Gene3D" id="3.40.710.10">
    <property type="entry name" value="DD-peptidase/beta-lactamase superfamily"/>
    <property type="match status" value="1"/>
</dbReference>
<sequence length="806" mass="86541">MVRGAPVAEPAGAATVLPADGAARNGWLRRRAPALLRWSTVALLLSLLALDLAFPPPLPEARDHATLVTARDGTPLRAFADADGVWRYPASEATVSPLYVEALLAYEDRWFRRHPGVNPVALLRAARQAASSGRIVSGGSTLTMQVARILEPHPRSLPGKLRQMLRAIQLEAHLSKDAILRLYLERAPFGGTIEGVEAASWAYLGKPASRLSHAEAALLAVLPQAPTRLRPDREPEAARRARDKVLERMVASGRWSRADVDDALIEPVVARALQPPLSAALLAQRLRARDPHAERIGSTIDAALQRTLEERLTAYVSQLPERTSAALLVVDNERMEARAYLGTAAFGDAARLGHVDMVRAWRSPGSTLKPFVYGMALDDGLVHSQSLLLDAPQSFGGYRPGNFDAAFNGPVSVADALRLSLNVPAVDLLDRVGPARFAARLDHAGIGLRFPRGTRPNLTLILGGTGARLEDLVGAHAALSRGGIAGRVRYAADDPVVDRRLLSPGAAWIVHEILAANPRPGERVDTFDTGGRQRVAWKTGTSYGYRDAWALGTTRRYTVGVWVGRPDGTPLPGQYGAVTALPLLFEVFDSLPRRAGDGARLPQPASVSGRTVCWPLGTALEDQPEGACRRRMDAWVLDGAVPPTLPEREARSWSAGLERIEVDATSGRRLSADCSAAHEREPRQIARWPALASPWLGAADRAAARLPSLSPDCADDGRAAAVALRIEGVNDGALLLRAPGSAKPPRLALRAVGAEGEVQWLLNGRLVGRTRGSQPLWREFGEPGRQQLTALAEGGAWASLAFEVAP</sequence>
<organism evidence="15 16">
    <name type="scientific">Luteimonas padinae</name>
    <dbReference type="NCBI Taxonomy" id="1714359"/>
    <lineage>
        <taxon>Bacteria</taxon>
        <taxon>Pseudomonadati</taxon>
        <taxon>Pseudomonadota</taxon>
        <taxon>Gammaproteobacteria</taxon>
        <taxon>Lysobacterales</taxon>
        <taxon>Lysobacteraceae</taxon>
        <taxon>Luteimonas</taxon>
    </lineage>
</organism>
<evidence type="ECO:0000256" key="5">
    <source>
        <dbReference type="ARBA" id="ARBA00022670"/>
    </source>
</evidence>
<dbReference type="InterPro" id="IPR001460">
    <property type="entry name" value="PCN-bd_Tpept"/>
</dbReference>
<evidence type="ECO:0000256" key="7">
    <source>
        <dbReference type="ARBA" id="ARBA00022679"/>
    </source>
</evidence>
<name>A0ABV6SZD4_9GAMM</name>
<comment type="similarity">
    <text evidence="3">In the N-terminal section; belongs to the glycosyltransferase 51 family.</text>
</comment>
<dbReference type="SUPFAM" id="SSF53955">
    <property type="entry name" value="Lysozyme-like"/>
    <property type="match status" value="1"/>
</dbReference>
<feature type="domain" description="Penicillin-binding protein transpeptidase" evidence="12">
    <location>
        <begin position="355"/>
        <end position="547"/>
    </location>
</feature>
<proteinExistence type="inferred from homology"/>